<sequence length="306" mass="33996">MPTDPQHFHDDWLLTRPLENLQVALERFVDIQRIWCSEEVIERLTFEACEDARAQNIRIMEFRYSPDFIAAGKPGLTFDKIHGAILRGLARAEHPALAVGLIGIVQKTLPLRDTARTIAFMADNAESFVGIDFADRDTHPLEAYRPLVDIARRAGLRLTVHAGEEPGSAQQVEDAINILGAERIGHGIHIIDNPRILQRVRDNDVVLEVCPTSNWLTSSVRSTAEHPIRRLQAAGVKVTVNSDDPSLFGIDLNHEYRLLAKEHDYTGAEFAACNEIAAAASFVSAERRAAVWPASTAKECHERTGS</sequence>
<dbReference type="InterPro" id="IPR001365">
    <property type="entry name" value="A_deaminase_dom"/>
</dbReference>
<evidence type="ECO:0000313" key="9">
    <source>
        <dbReference type="Proteomes" id="UP000092695"/>
    </source>
</evidence>
<dbReference type="GO" id="GO:0004000">
    <property type="term" value="F:adenosine deaminase activity"/>
    <property type="evidence" value="ECO:0007669"/>
    <property type="project" value="UniProtKB-ARBA"/>
</dbReference>
<feature type="domain" description="Adenosine deaminase" evidence="7">
    <location>
        <begin position="18"/>
        <end position="291"/>
    </location>
</feature>
<keyword evidence="5" id="KW-0378">Hydrolase</keyword>
<dbReference type="EC" id="3.5.4.4" evidence="3"/>
<keyword evidence="6" id="KW-0862">Zinc</keyword>
<evidence type="ECO:0000313" key="8">
    <source>
        <dbReference type="EMBL" id="ANO53304.1"/>
    </source>
</evidence>
<dbReference type="KEGG" id="woc:BA177_15490"/>
<gene>
    <name evidence="8" type="ORF">BA177_15490</name>
</gene>
<evidence type="ECO:0000256" key="2">
    <source>
        <dbReference type="ARBA" id="ARBA00006676"/>
    </source>
</evidence>
<dbReference type="STRING" id="1548547.BA177_15490"/>
<evidence type="ECO:0000256" key="5">
    <source>
        <dbReference type="ARBA" id="ARBA00022801"/>
    </source>
</evidence>
<dbReference type="PANTHER" id="PTHR11409">
    <property type="entry name" value="ADENOSINE DEAMINASE"/>
    <property type="match status" value="1"/>
</dbReference>
<evidence type="ECO:0000259" key="7">
    <source>
        <dbReference type="Pfam" id="PF00962"/>
    </source>
</evidence>
<dbReference type="Proteomes" id="UP000092695">
    <property type="component" value="Chromosome"/>
</dbReference>
<dbReference type="GO" id="GO:0006154">
    <property type="term" value="P:adenosine catabolic process"/>
    <property type="evidence" value="ECO:0007669"/>
    <property type="project" value="TreeGrafter"/>
</dbReference>
<evidence type="ECO:0000256" key="6">
    <source>
        <dbReference type="ARBA" id="ARBA00022833"/>
    </source>
</evidence>
<dbReference type="AlphaFoldDB" id="A0A193LLP2"/>
<protein>
    <recommendedName>
        <fullName evidence="3">adenosine deaminase</fullName>
        <ecNumber evidence="3">3.5.4.4</ecNumber>
    </recommendedName>
</protein>
<dbReference type="PANTHER" id="PTHR11409:SF43">
    <property type="entry name" value="ADENOSINE DEAMINASE"/>
    <property type="match status" value="1"/>
</dbReference>
<comment type="similarity">
    <text evidence="2">Belongs to the metallo-dependent hydrolases superfamily. Adenosine and AMP deaminases family.</text>
</comment>
<evidence type="ECO:0000256" key="1">
    <source>
        <dbReference type="ARBA" id="ARBA00001947"/>
    </source>
</evidence>
<evidence type="ECO:0000256" key="3">
    <source>
        <dbReference type="ARBA" id="ARBA00012784"/>
    </source>
</evidence>
<dbReference type="EMBL" id="CP016268">
    <property type="protein sequence ID" value="ANO53304.1"/>
    <property type="molecule type" value="Genomic_DNA"/>
</dbReference>
<dbReference type="GO" id="GO:0009897">
    <property type="term" value="C:external side of plasma membrane"/>
    <property type="evidence" value="ECO:0007669"/>
    <property type="project" value="TreeGrafter"/>
</dbReference>
<reference evidence="8 9" key="1">
    <citation type="submission" date="2016-06" db="EMBL/GenBank/DDBJ databases">
        <title>Complete genome sequence of a deep-branching marine Gamma Proteobacterium Woeseia oceani type strain XK5.</title>
        <authorList>
            <person name="Mu D."/>
            <person name="Du Z."/>
        </authorList>
    </citation>
    <scope>NUCLEOTIDE SEQUENCE [LARGE SCALE GENOMIC DNA]</scope>
    <source>
        <strain evidence="8 9">XK5</strain>
    </source>
</reference>
<keyword evidence="4" id="KW-0479">Metal-binding</keyword>
<dbReference type="SUPFAM" id="SSF51556">
    <property type="entry name" value="Metallo-dependent hydrolases"/>
    <property type="match status" value="1"/>
</dbReference>
<comment type="cofactor">
    <cofactor evidence="1">
        <name>Zn(2+)</name>
        <dbReference type="ChEBI" id="CHEBI:29105"/>
    </cofactor>
</comment>
<dbReference type="GO" id="GO:0060169">
    <property type="term" value="P:negative regulation of adenosine receptor signaling pathway"/>
    <property type="evidence" value="ECO:0007669"/>
    <property type="project" value="TreeGrafter"/>
</dbReference>
<name>A0A193LLP2_9GAMM</name>
<organism evidence="8 9">
    <name type="scientific">Woeseia oceani</name>
    <dbReference type="NCBI Taxonomy" id="1548547"/>
    <lineage>
        <taxon>Bacteria</taxon>
        <taxon>Pseudomonadati</taxon>
        <taxon>Pseudomonadota</taxon>
        <taxon>Gammaproteobacteria</taxon>
        <taxon>Woeseiales</taxon>
        <taxon>Woeseiaceae</taxon>
        <taxon>Woeseia</taxon>
    </lineage>
</organism>
<dbReference type="GO" id="GO:0043103">
    <property type="term" value="P:hypoxanthine salvage"/>
    <property type="evidence" value="ECO:0007669"/>
    <property type="project" value="TreeGrafter"/>
</dbReference>
<dbReference type="InterPro" id="IPR032466">
    <property type="entry name" value="Metal_Hydrolase"/>
</dbReference>
<proteinExistence type="inferred from homology"/>
<evidence type="ECO:0000256" key="4">
    <source>
        <dbReference type="ARBA" id="ARBA00022723"/>
    </source>
</evidence>
<dbReference type="Gene3D" id="3.20.20.140">
    <property type="entry name" value="Metal-dependent hydrolases"/>
    <property type="match status" value="1"/>
</dbReference>
<dbReference type="GO" id="GO:0046872">
    <property type="term" value="F:metal ion binding"/>
    <property type="evidence" value="ECO:0007669"/>
    <property type="project" value="UniProtKB-KW"/>
</dbReference>
<dbReference type="GO" id="GO:0005829">
    <property type="term" value="C:cytosol"/>
    <property type="evidence" value="ECO:0007669"/>
    <property type="project" value="TreeGrafter"/>
</dbReference>
<dbReference type="Pfam" id="PF00962">
    <property type="entry name" value="A_deaminase"/>
    <property type="match status" value="1"/>
</dbReference>
<accession>A0A193LLP2</accession>
<dbReference type="GO" id="GO:0046103">
    <property type="term" value="P:inosine biosynthetic process"/>
    <property type="evidence" value="ECO:0007669"/>
    <property type="project" value="TreeGrafter"/>
</dbReference>
<keyword evidence="9" id="KW-1185">Reference proteome</keyword>
<dbReference type="InterPro" id="IPR006330">
    <property type="entry name" value="Ado/ade_deaminase"/>
</dbReference>